<evidence type="ECO:0000259" key="1">
    <source>
        <dbReference type="PROSITE" id="PS50995"/>
    </source>
</evidence>
<reference evidence="3" key="1">
    <citation type="submission" date="2016-10" db="EMBL/GenBank/DDBJ databases">
        <authorList>
            <person name="Varghese N."/>
            <person name="Submissions S."/>
        </authorList>
    </citation>
    <scope>NUCLEOTIDE SEQUENCE [LARGE SCALE GENOMIC DNA]</scope>
    <source>
        <strain evidence="3">DSM 44260</strain>
    </source>
</reference>
<sequence length="151" mass="16393">MAEVGAGTEGRETAAQDLERELSKLFGRARSLSLTFAARVHPGLDSASYALLVHLSGIAPVRAADVVELTGLDKSTVSRQIARLEELALVERVADPSDGRARLVQLTGTGAARLAEVREDRRRQLRATLADWSTVDIEEFSRLLGRLNSDL</sequence>
<dbReference type="InterPro" id="IPR036388">
    <property type="entry name" value="WH-like_DNA-bd_sf"/>
</dbReference>
<dbReference type="GO" id="GO:0003677">
    <property type="term" value="F:DNA binding"/>
    <property type="evidence" value="ECO:0007669"/>
    <property type="project" value="UniProtKB-KW"/>
</dbReference>
<gene>
    <name evidence="2" type="ORF">SAMN04487818_109302</name>
</gene>
<dbReference type="Proteomes" id="UP000199051">
    <property type="component" value="Unassembled WGS sequence"/>
</dbReference>
<organism evidence="2 3">
    <name type="scientific">Actinokineospora terrae</name>
    <dbReference type="NCBI Taxonomy" id="155974"/>
    <lineage>
        <taxon>Bacteria</taxon>
        <taxon>Bacillati</taxon>
        <taxon>Actinomycetota</taxon>
        <taxon>Actinomycetes</taxon>
        <taxon>Pseudonocardiales</taxon>
        <taxon>Pseudonocardiaceae</taxon>
        <taxon>Actinokineospora</taxon>
    </lineage>
</organism>
<evidence type="ECO:0000313" key="2">
    <source>
        <dbReference type="EMBL" id="SES28040.1"/>
    </source>
</evidence>
<dbReference type="PRINTS" id="PR00598">
    <property type="entry name" value="HTHMARR"/>
</dbReference>
<dbReference type="PROSITE" id="PS50995">
    <property type="entry name" value="HTH_MARR_2"/>
    <property type="match status" value="1"/>
</dbReference>
<dbReference type="AlphaFoldDB" id="A0A1H9W251"/>
<protein>
    <submittedName>
        <fullName evidence="2">DNA-binding transcriptional regulator, MarR family</fullName>
    </submittedName>
</protein>
<dbReference type="InterPro" id="IPR000835">
    <property type="entry name" value="HTH_MarR-typ"/>
</dbReference>
<dbReference type="InterPro" id="IPR039422">
    <property type="entry name" value="MarR/SlyA-like"/>
</dbReference>
<dbReference type="SMART" id="SM00347">
    <property type="entry name" value="HTH_MARR"/>
    <property type="match status" value="1"/>
</dbReference>
<keyword evidence="3" id="KW-1185">Reference proteome</keyword>
<accession>A0A1H9W251</accession>
<dbReference type="STRING" id="155974.SAMN04487818_109302"/>
<dbReference type="EMBL" id="FOGI01000009">
    <property type="protein sequence ID" value="SES28040.1"/>
    <property type="molecule type" value="Genomic_DNA"/>
</dbReference>
<proteinExistence type="predicted"/>
<dbReference type="GO" id="GO:0006950">
    <property type="term" value="P:response to stress"/>
    <property type="evidence" value="ECO:0007669"/>
    <property type="project" value="TreeGrafter"/>
</dbReference>
<dbReference type="RefSeq" id="WP_092781975.1">
    <property type="nucleotide sequence ID" value="NZ_FOGI01000009.1"/>
</dbReference>
<dbReference type="PANTHER" id="PTHR33164">
    <property type="entry name" value="TRANSCRIPTIONAL REGULATOR, MARR FAMILY"/>
    <property type="match status" value="1"/>
</dbReference>
<dbReference type="InterPro" id="IPR036390">
    <property type="entry name" value="WH_DNA-bd_sf"/>
</dbReference>
<dbReference type="GO" id="GO:0003700">
    <property type="term" value="F:DNA-binding transcription factor activity"/>
    <property type="evidence" value="ECO:0007669"/>
    <property type="project" value="InterPro"/>
</dbReference>
<keyword evidence="2" id="KW-0238">DNA-binding</keyword>
<dbReference type="PANTHER" id="PTHR33164:SF57">
    <property type="entry name" value="MARR-FAMILY TRANSCRIPTIONAL REGULATOR"/>
    <property type="match status" value="1"/>
</dbReference>
<feature type="domain" description="HTH marR-type" evidence="1">
    <location>
        <begin position="15"/>
        <end position="149"/>
    </location>
</feature>
<evidence type="ECO:0000313" key="3">
    <source>
        <dbReference type="Proteomes" id="UP000199051"/>
    </source>
</evidence>
<dbReference type="Gene3D" id="1.10.10.10">
    <property type="entry name" value="Winged helix-like DNA-binding domain superfamily/Winged helix DNA-binding domain"/>
    <property type="match status" value="1"/>
</dbReference>
<dbReference type="Pfam" id="PF12802">
    <property type="entry name" value="MarR_2"/>
    <property type="match status" value="1"/>
</dbReference>
<dbReference type="SUPFAM" id="SSF46785">
    <property type="entry name" value="Winged helix' DNA-binding domain"/>
    <property type="match status" value="1"/>
</dbReference>
<name>A0A1H9W251_9PSEU</name>